<feature type="domain" description="Reverse transcriptase zinc-binding" evidence="1">
    <location>
        <begin position="2"/>
        <end position="57"/>
    </location>
</feature>
<gene>
    <name evidence="2" type="ORF">Slati_3136000</name>
</gene>
<dbReference type="EMBL" id="JACGWN010000011">
    <property type="protein sequence ID" value="KAL0421131.1"/>
    <property type="molecule type" value="Genomic_DNA"/>
</dbReference>
<dbReference type="InterPro" id="IPR026960">
    <property type="entry name" value="RVT-Znf"/>
</dbReference>
<evidence type="ECO:0000313" key="2">
    <source>
        <dbReference type="EMBL" id="KAL0421131.1"/>
    </source>
</evidence>
<organism evidence="2">
    <name type="scientific">Sesamum latifolium</name>
    <dbReference type="NCBI Taxonomy" id="2727402"/>
    <lineage>
        <taxon>Eukaryota</taxon>
        <taxon>Viridiplantae</taxon>
        <taxon>Streptophyta</taxon>
        <taxon>Embryophyta</taxon>
        <taxon>Tracheophyta</taxon>
        <taxon>Spermatophyta</taxon>
        <taxon>Magnoliopsida</taxon>
        <taxon>eudicotyledons</taxon>
        <taxon>Gunneridae</taxon>
        <taxon>Pentapetalae</taxon>
        <taxon>asterids</taxon>
        <taxon>lamiids</taxon>
        <taxon>Lamiales</taxon>
        <taxon>Pedaliaceae</taxon>
        <taxon>Sesamum</taxon>
    </lineage>
</organism>
<accession>A0AAW2UVG8</accession>
<sequence>MPKVLLFAWICARDALPTVSNLWKRGVRVEGGCLGCGSKEEDLMHVLYLCNFARLTWALSDLPCRIIEYREGGESWLRAVFEQIRGPGFDYFLTICWALWRERNNRLFEGSGCKAQEIIGWAKRSCFTHLASSQERQSRAGVG</sequence>
<comment type="caution">
    <text evidence="2">The sequence shown here is derived from an EMBL/GenBank/DDBJ whole genome shotgun (WGS) entry which is preliminary data.</text>
</comment>
<dbReference type="Pfam" id="PF13966">
    <property type="entry name" value="zf-RVT"/>
    <property type="match status" value="1"/>
</dbReference>
<reference evidence="2" key="1">
    <citation type="submission" date="2020-06" db="EMBL/GenBank/DDBJ databases">
        <authorList>
            <person name="Li T."/>
            <person name="Hu X."/>
            <person name="Zhang T."/>
            <person name="Song X."/>
            <person name="Zhang H."/>
            <person name="Dai N."/>
            <person name="Sheng W."/>
            <person name="Hou X."/>
            <person name="Wei L."/>
        </authorList>
    </citation>
    <scope>NUCLEOTIDE SEQUENCE</scope>
    <source>
        <strain evidence="2">KEN1</strain>
        <tissue evidence="2">Leaf</tissue>
    </source>
</reference>
<reference evidence="2" key="2">
    <citation type="journal article" date="2024" name="Plant">
        <title>Genomic evolution and insights into agronomic trait innovations of Sesamum species.</title>
        <authorList>
            <person name="Miao H."/>
            <person name="Wang L."/>
            <person name="Qu L."/>
            <person name="Liu H."/>
            <person name="Sun Y."/>
            <person name="Le M."/>
            <person name="Wang Q."/>
            <person name="Wei S."/>
            <person name="Zheng Y."/>
            <person name="Lin W."/>
            <person name="Duan Y."/>
            <person name="Cao H."/>
            <person name="Xiong S."/>
            <person name="Wang X."/>
            <person name="Wei L."/>
            <person name="Li C."/>
            <person name="Ma Q."/>
            <person name="Ju M."/>
            <person name="Zhao R."/>
            <person name="Li G."/>
            <person name="Mu C."/>
            <person name="Tian Q."/>
            <person name="Mei H."/>
            <person name="Zhang T."/>
            <person name="Gao T."/>
            <person name="Zhang H."/>
        </authorList>
    </citation>
    <scope>NUCLEOTIDE SEQUENCE</scope>
    <source>
        <strain evidence="2">KEN1</strain>
    </source>
</reference>
<proteinExistence type="predicted"/>
<dbReference type="AlphaFoldDB" id="A0AAW2UVG8"/>
<name>A0AAW2UVG8_9LAMI</name>
<evidence type="ECO:0000259" key="1">
    <source>
        <dbReference type="Pfam" id="PF13966"/>
    </source>
</evidence>
<protein>
    <recommendedName>
        <fullName evidence="1">Reverse transcriptase zinc-binding domain-containing protein</fullName>
    </recommendedName>
</protein>